<dbReference type="GO" id="GO:0000981">
    <property type="term" value="F:DNA-binding transcription factor activity, RNA polymerase II-specific"/>
    <property type="evidence" value="ECO:0007669"/>
    <property type="project" value="TreeGrafter"/>
</dbReference>
<dbReference type="PROSITE" id="PS00028">
    <property type="entry name" value="ZINC_FINGER_C2H2_1"/>
    <property type="match status" value="7"/>
</dbReference>
<feature type="domain" description="C2H2-type" evidence="11">
    <location>
        <begin position="315"/>
        <end position="342"/>
    </location>
</feature>
<evidence type="ECO:0000256" key="2">
    <source>
        <dbReference type="ARBA" id="ARBA00022723"/>
    </source>
</evidence>
<feature type="domain" description="C2H2-type" evidence="11">
    <location>
        <begin position="286"/>
        <end position="314"/>
    </location>
</feature>
<keyword evidence="4 9" id="KW-0863">Zinc-finger</keyword>
<feature type="domain" description="C2H2-type" evidence="11">
    <location>
        <begin position="459"/>
        <end position="486"/>
    </location>
</feature>
<dbReference type="FunFam" id="3.30.160.60:FF:000446">
    <property type="entry name" value="Zinc finger protein"/>
    <property type="match status" value="1"/>
</dbReference>
<protein>
    <submittedName>
        <fullName evidence="12">(California timema) hypothetical protein</fullName>
    </submittedName>
</protein>
<keyword evidence="8" id="KW-0539">Nucleus</keyword>
<evidence type="ECO:0000256" key="7">
    <source>
        <dbReference type="ARBA" id="ARBA00023163"/>
    </source>
</evidence>
<feature type="domain" description="C2H2-type" evidence="11">
    <location>
        <begin position="207"/>
        <end position="230"/>
    </location>
</feature>
<feature type="region of interest" description="Disordered" evidence="10">
    <location>
        <begin position="394"/>
        <end position="420"/>
    </location>
</feature>
<dbReference type="PANTHER" id="PTHR23226">
    <property type="entry name" value="ZINC FINGER AND SCAN DOMAIN-CONTAINING"/>
    <property type="match status" value="1"/>
</dbReference>
<evidence type="ECO:0000256" key="9">
    <source>
        <dbReference type="PROSITE-ProRule" id="PRU00042"/>
    </source>
</evidence>
<dbReference type="InterPro" id="IPR013087">
    <property type="entry name" value="Znf_C2H2_type"/>
</dbReference>
<feature type="domain" description="C2H2-type" evidence="11">
    <location>
        <begin position="344"/>
        <end position="371"/>
    </location>
</feature>
<dbReference type="InterPro" id="IPR036236">
    <property type="entry name" value="Znf_C2H2_sf"/>
</dbReference>
<feature type="domain" description="C2H2-type" evidence="11">
    <location>
        <begin position="427"/>
        <end position="449"/>
    </location>
</feature>
<evidence type="ECO:0000256" key="5">
    <source>
        <dbReference type="ARBA" id="ARBA00022833"/>
    </source>
</evidence>
<dbReference type="GO" id="GO:0000978">
    <property type="term" value="F:RNA polymerase II cis-regulatory region sequence-specific DNA binding"/>
    <property type="evidence" value="ECO:0007669"/>
    <property type="project" value="TreeGrafter"/>
</dbReference>
<dbReference type="FunFam" id="3.30.160.60:FF:000029">
    <property type="entry name" value="GLI family zinc finger 4"/>
    <property type="match status" value="1"/>
</dbReference>
<dbReference type="SUPFAM" id="SSF57667">
    <property type="entry name" value="beta-beta-alpha zinc fingers"/>
    <property type="match status" value="5"/>
</dbReference>
<evidence type="ECO:0000256" key="3">
    <source>
        <dbReference type="ARBA" id="ARBA00022737"/>
    </source>
</evidence>
<feature type="compositionally biased region" description="Low complexity" evidence="10">
    <location>
        <begin position="404"/>
        <end position="414"/>
    </location>
</feature>
<keyword evidence="7" id="KW-0804">Transcription</keyword>
<dbReference type="SMART" id="SM00355">
    <property type="entry name" value="ZnF_C2H2"/>
    <property type="match status" value="8"/>
</dbReference>
<feature type="domain" description="C2H2-type" evidence="11">
    <location>
        <begin position="259"/>
        <end position="286"/>
    </location>
</feature>
<accession>A0A7R9JE90</accession>
<evidence type="ECO:0000256" key="4">
    <source>
        <dbReference type="ARBA" id="ARBA00022771"/>
    </source>
</evidence>
<feature type="region of interest" description="Disordered" evidence="10">
    <location>
        <begin position="488"/>
        <end position="514"/>
    </location>
</feature>
<dbReference type="FunFam" id="3.30.160.60:FF:000012">
    <property type="entry name" value="RB-associated KRAB zinc finger protein-like"/>
    <property type="match status" value="1"/>
</dbReference>
<name>A0A7R9JE90_TIMCA</name>
<keyword evidence="6" id="KW-0805">Transcription regulation</keyword>
<dbReference type="GO" id="GO:0008270">
    <property type="term" value="F:zinc ion binding"/>
    <property type="evidence" value="ECO:0007669"/>
    <property type="project" value="UniProtKB-KW"/>
</dbReference>
<evidence type="ECO:0000256" key="10">
    <source>
        <dbReference type="SAM" id="MobiDB-lite"/>
    </source>
</evidence>
<dbReference type="Gene3D" id="3.30.160.60">
    <property type="entry name" value="Classic Zinc Finger"/>
    <property type="match status" value="8"/>
</dbReference>
<keyword evidence="2" id="KW-0479">Metal-binding</keyword>
<dbReference type="GO" id="GO:0005634">
    <property type="term" value="C:nucleus"/>
    <property type="evidence" value="ECO:0007669"/>
    <property type="project" value="UniProtKB-SubCell"/>
</dbReference>
<organism evidence="12">
    <name type="scientific">Timema californicum</name>
    <name type="common">California timema</name>
    <name type="synonym">Walking stick</name>
    <dbReference type="NCBI Taxonomy" id="61474"/>
    <lineage>
        <taxon>Eukaryota</taxon>
        <taxon>Metazoa</taxon>
        <taxon>Ecdysozoa</taxon>
        <taxon>Arthropoda</taxon>
        <taxon>Hexapoda</taxon>
        <taxon>Insecta</taxon>
        <taxon>Pterygota</taxon>
        <taxon>Neoptera</taxon>
        <taxon>Polyneoptera</taxon>
        <taxon>Phasmatodea</taxon>
        <taxon>Timematodea</taxon>
        <taxon>Timematoidea</taxon>
        <taxon>Timematidae</taxon>
        <taxon>Timema</taxon>
    </lineage>
</organism>
<evidence type="ECO:0000256" key="1">
    <source>
        <dbReference type="ARBA" id="ARBA00004123"/>
    </source>
</evidence>
<evidence type="ECO:0000259" key="11">
    <source>
        <dbReference type="PROSITE" id="PS50157"/>
    </source>
</evidence>
<keyword evidence="5" id="KW-0862">Zinc</keyword>
<evidence type="ECO:0000256" key="6">
    <source>
        <dbReference type="ARBA" id="ARBA00023015"/>
    </source>
</evidence>
<dbReference type="FunFam" id="3.30.160.60:FF:000065">
    <property type="entry name" value="B-cell CLL/lymphoma 6, member B"/>
    <property type="match status" value="1"/>
</dbReference>
<proteinExistence type="predicted"/>
<dbReference type="EMBL" id="OE186073">
    <property type="protein sequence ID" value="CAD7577736.1"/>
    <property type="molecule type" value="Genomic_DNA"/>
</dbReference>
<dbReference type="FunFam" id="3.30.160.60:FF:000145">
    <property type="entry name" value="Zinc finger protein 574"/>
    <property type="match status" value="1"/>
</dbReference>
<keyword evidence="3" id="KW-0677">Repeat</keyword>
<comment type="subcellular location">
    <subcellularLocation>
        <location evidence="1">Nucleus</location>
    </subcellularLocation>
</comment>
<dbReference type="PROSITE" id="PS50157">
    <property type="entry name" value="ZINC_FINGER_C2H2_2"/>
    <property type="match status" value="8"/>
</dbReference>
<reference evidence="12" key="1">
    <citation type="submission" date="2020-11" db="EMBL/GenBank/DDBJ databases">
        <authorList>
            <person name="Tran Van P."/>
        </authorList>
    </citation>
    <scope>NUCLEOTIDE SEQUENCE</scope>
</reference>
<dbReference type="Pfam" id="PF00096">
    <property type="entry name" value="zf-C2H2"/>
    <property type="match status" value="6"/>
</dbReference>
<gene>
    <name evidence="12" type="ORF">TCMB3V08_LOCUS10283</name>
</gene>
<dbReference type="PANTHER" id="PTHR23226:SF371">
    <property type="entry name" value="ZINC FINGER PROTEIN 112-LIKE PROTEIN"/>
    <property type="match status" value="1"/>
</dbReference>
<evidence type="ECO:0000313" key="12">
    <source>
        <dbReference type="EMBL" id="CAD7577736.1"/>
    </source>
</evidence>
<evidence type="ECO:0000256" key="8">
    <source>
        <dbReference type="ARBA" id="ARBA00023242"/>
    </source>
</evidence>
<dbReference type="AlphaFoldDB" id="A0A7R9JE90"/>
<feature type="domain" description="C2H2-type" evidence="11">
    <location>
        <begin position="231"/>
        <end position="258"/>
    </location>
</feature>
<sequence>MSRNLLPDVAIKEEPISLLEHSRQQGPAISTEWDTQSASAHFDSLKVVSEHLVERIKLEDVCQSGSTYPFCLSQSSSNASYPFGVPSQCQQNGAHQSHNVPRKHHDIFNIACEKGCNCEAANSIFRTGNGLMFAADKHAATKHFMTPCGPLQLTAQECGEFLLKKVASGNSLANPDAAHINNQNTSNESNTVQRKNRQTGVAGGAGECGRTFPQKRHLVTHVKFHSGERPYVCEECGESFAQKDHLVIHSRFHGGQHPYVCPDCGATFARKFELVNHGRLHGRQPHSCEVCGKEFLQKRTLLAHTRLHVEGDRPFVCQHCGETFARKAELTDHSSIHTEEGKSFVCRECGNCFSNREGLALHYRLHASDRNFVADLCDLATAFQQPTAHFLCPQQPGPPPVNKLTAGPTPSTSSGGLGPQLPKPKPHICPDCGKAFTQKHGLAQHHRRHLNGGCDVRQHACDKCGKAFFQKNHLVLHERQHLEHPRGISVPSLALPPPPSENKTYDVGTSTPTE</sequence>